<evidence type="ECO:0000256" key="3">
    <source>
        <dbReference type="ARBA" id="ARBA00023172"/>
    </source>
</evidence>
<evidence type="ECO:0000256" key="2">
    <source>
        <dbReference type="ARBA" id="ARBA00023125"/>
    </source>
</evidence>
<feature type="domain" description="Tyr recombinase" evidence="4">
    <location>
        <begin position="115"/>
        <end position="303"/>
    </location>
</feature>
<gene>
    <name evidence="5" type="ORF">L3556_07315</name>
</gene>
<accession>A0ABT6EZ60</accession>
<comment type="similarity">
    <text evidence="1">Belongs to the 'phage' integrase family.</text>
</comment>
<dbReference type="Pfam" id="PF00589">
    <property type="entry name" value="Phage_integrase"/>
    <property type="match status" value="1"/>
</dbReference>
<dbReference type="RefSeq" id="WP_277866641.1">
    <property type="nucleotide sequence ID" value="NZ_JAKKUT010000002.1"/>
</dbReference>
<dbReference type="InterPro" id="IPR002104">
    <property type="entry name" value="Integrase_catalytic"/>
</dbReference>
<dbReference type="SUPFAM" id="SSF56349">
    <property type="entry name" value="DNA breaking-rejoining enzymes"/>
    <property type="match status" value="1"/>
</dbReference>
<organism evidence="5 6">
    <name type="scientific">Candidatus Synechococcus calcipolaris G9</name>
    <dbReference type="NCBI Taxonomy" id="1497997"/>
    <lineage>
        <taxon>Bacteria</taxon>
        <taxon>Bacillati</taxon>
        <taxon>Cyanobacteriota</taxon>
        <taxon>Cyanophyceae</taxon>
        <taxon>Synechococcales</taxon>
        <taxon>Synechococcaceae</taxon>
        <taxon>Synechococcus</taxon>
    </lineage>
</organism>
<keyword evidence="6" id="KW-1185">Reference proteome</keyword>
<evidence type="ECO:0000259" key="4">
    <source>
        <dbReference type="PROSITE" id="PS51898"/>
    </source>
</evidence>
<dbReference type="PANTHER" id="PTHR30349:SF41">
    <property type="entry name" value="INTEGRASE_RECOMBINASE PROTEIN MJ0367-RELATED"/>
    <property type="match status" value="1"/>
</dbReference>
<evidence type="ECO:0000256" key="1">
    <source>
        <dbReference type="ARBA" id="ARBA00008857"/>
    </source>
</evidence>
<dbReference type="Proteomes" id="UP001154265">
    <property type="component" value="Unassembled WGS sequence"/>
</dbReference>
<comment type="caution">
    <text evidence="5">The sequence shown here is derived from an EMBL/GenBank/DDBJ whole genome shotgun (WGS) entry which is preliminary data.</text>
</comment>
<proteinExistence type="inferred from homology"/>
<keyword evidence="3" id="KW-0233">DNA recombination</keyword>
<dbReference type="EMBL" id="JAKKUT010000002">
    <property type="protein sequence ID" value="MDG2990740.1"/>
    <property type="molecule type" value="Genomic_DNA"/>
</dbReference>
<reference evidence="5" key="2">
    <citation type="submission" date="2022-01" db="EMBL/GenBank/DDBJ databases">
        <authorList>
            <person name="Zivanovic Y."/>
            <person name="Moreira D."/>
            <person name="Lopez-Garcia P."/>
        </authorList>
    </citation>
    <scope>NUCLEOTIDE SEQUENCE</scope>
    <source>
        <strain evidence="5">G9</strain>
    </source>
</reference>
<name>A0ABT6EZ60_9SYNE</name>
<evidence type="ECO:0000313" key="6">
    <source>
        <dbReference type="Proteomes" id="UP001154265"/>
    </source>
</evidence>
<dbReference type="PROSITE" id="PS51898">
    <property type="entry name" value="TYR_RECOMBINASE"/>
    <property type="match status" value="1"/>
</dbReference>
<dbReference type="CDD" id="cd01189">
    <property type="entry name" value="INT_ICEBs1_C_like"/>
    <property type="match status" value="1"/>
</dbReference>
<evidence type="ECO:0000313" key="5">
    <source>
        <dbReference type="EMBL" id="MDG2990740.1"/>
    </source>
</evidence>
<dbReference type="InterPro" id="IPR050090">
    <property type="entry name" value="Tyrosine_recombinase_XerCD"/>
</dbReference>
<dbReference type="InterPro" id="IPR011010">
    <property type="entry name" value="DNA_brk_join_enz"/>
</dbReference>
<reference evidence="5" key="1">
    <citation type="journal article" date="2022" name="Genome Biol. Evol.">
        <title>A New Gene Family Diagnostic for Intracellular Biomineralization of Amorphous Ca Carbonates by Cyanobacteria.</title>
        <authorList>
            <person name="Benzerara K."/>
            <person name="Duprat E."/>
            <person name="Bitard-Feildel T."/>
            <person name="Caumes G."/>
            <person name="Cassier-Chauvat C."/>
            <person name="Chauvat F."/>
            <person name="Dezi M."/>
            <person name="Diop S.I."/>
            <person name="Gaschignard G."/>
            <person name="Gorgen S."/>
            <person name="Gugger M."/>
            <person name="Lopez-Garcia P."/>
            <person name="Millet M."/>
            <person name="Skouri-Panet F."/>
            <person name="Moreira D."/>
            <person name="Callebaut I."/>
        </authorList>
    </citation>
    <scope>NUCLEOTIDE SEQUENCE</scope>
    <source>
        <strain evidence="5">G9</strain>
    </source>
</reference>
<protein>
    <submittedName>
        <fullName evidence="5">Site-specific integrase</fullName>
    </submittedName>
</protein>
<dbReference type="Gene3D" id="1.10.443.10">
    <property type="entry name" value="Intergrase catalytic core"/>
    <property type="match status" value="1"/>
</dbReference>
<dbReference type="InterPro" id="IPR013762">
    <property type="entry name" value="Integrase-like_cat_sf"/>
</dbReference>
<sequence>MKRGKNATIIGCSDLFERFTRHIAKDKGLSPGSIHRYKGCLSHVRRSLDVDADLVDQRRAGNFASILRETVSDRTAKEYLWLLESCWNWAKDKYRLADSNPWQGLAAKIRPHSTQKVKPFTEGEVIEILEAFKSDRHYRHYYPMVCFLFGSGCRFGEAAALQWKHLSQGFSTAWIGETISRGHHRRTTKTGKAREVVLSPGLAGLLAQVYDRRSPKPDDLVFPAPHGGSMSDQLFRKRAWKTILDRLGIDYRKPYSTRHTAVSHALANGANPLMVATQAGHNPAILYKSYASVIENRSIFVEFS</sequence>
<keyword evidence="2" id="KW-0238">DNA-binding</keyword>
<dbReference type="PANTHER" id="PTHR30349">
    <property type="entry name" value="PHAGE INTEGRASE-RELATED"/>
    <property type="match status" value="1"/>
</dbReference>